<protein>
    <recommendedName>
        <fullName evidence="3">Cysteine protease</fullName>
    </recommendedName>
</protein>
<comment type="caution">
    <text evidence="1">The sequence shown here is derived from an EMBL/GenBank/DDBJ whole genome shotgun (WGS) entry which is preliminary data.</text>
</comment>
<evidence type="ECO:0000313" key="2">
    <source>
        <dbReference type="Proteomes" id="UP001139384"/>
    </source>
</evidence>
<dbReference type="SUPFAM" id="SSF54001">
    <property type="entry name" value="Cysteine proteinases"/>
    <property type="match status" value="1"/>
</dbReference>
<dbReference type="InterPro" id="IPR038765">
    <property type="entry name" value="Papain-like_cys_pep_sf"/>
</dbReference>
<dbReference type="EMBL" id="JAKEIP010000005">
    <property type="protein sequence ID" value="MCF1592368.1"/>
    <property type="molecule type" value="Genomic_DNA"/>
</dbReference>
<keyword evidence="2" id="KW-1185">Reference proteome</keyword>
<evidence type="ECO:0008006" key="3">
    <source>
        <dbReference type="Google" id="ProtNLM"/>
    </source>
</evidence>
<dbReference type="Proteomes" id="UP001139384">
    <property type="component" value="Unassembled WGS sequence"/>
</dbReference>
<gene>
    <name evidence="1" type="ORF">L0P92_02130</name>
</gene>
<organism evidence="1 2">
    <name type="scientific">Streptomyces muensis</name>
    <dbReference type="NCBI Taxonomy" id="1077944"/>
    <lineage>
        <taxon>Bacteria</taxon>
        <taxon>Bacillati</taxon>
        <taxon>Actinomycetota</taxon>
        <taxon>Actinomycetes</taxon>
        <taxon>Kitasatosporales</taxon>
        <taxon>Streptomycetaceae</taxon>
        <taxon>Streptomyces</taxon>
    </lineage>
</organism>
<evidence type="ECO:0000313" key="1">
    <source>
        <dbReference type="EMBL" id="MCF1592368.1"/>
    </source>
</evidence>
<reference evidence="1" key="1">
    <citation type="submission" date="2022-01" db="EMBL/GenBank/DDBJ databases">
        <title>Draft Genome Sequences of Seven Type Strains of the Genus Streptomyces.</title>
        <authorList>
            <person name="Aziz S."/>
            <person name="Coretto E."/>
            <person name="Chronakova A."/>
            <person name="Sproer C."/>
            <person name="Huber K."/>
            <person name="Nouioui I."/>
            <person name="Gross H."/>
        </authorList>
    </citation>
    <scope>NUCLEOTIDE SEQUENCE</scope>
    <source>
        <strain evidence="1">DSM 103493</strain>
    </source>
</reference>
<dbReference type="AlphaFoldDB" id="A0A9X1PVA2"/>
<proteinExistence type="predicted"/>
<sequence>MPTTHGVLVRHYTPHPALGRHQVLDARSLAHVRRHRGEALRPVHWQPAIPVLNQQDLYSQSIRTSTVVTGAPDVDALGSCTANAAAAALSVLLAHDALAHAGLPTNDAAQAERWAIGLYAEATALDEFVPYQWPPADSGSSGLGIARALKARRLIGSYTHALDADALAAALQDGPVLLGLPWFSAWFTPGRDGFVDAVPYWRTSGLAGGHEVCAIGLEDVAQYPDGRVIPERTVLRLRNSWSGSWGHDGDFFLRLSTYVALREQIDAIQLHA</sequence>
<dbReference type="RefSeq" id="WP_234760679.1">
    <property type="nucleotide sequence ID" value="NZ_JAKEIP010000005.1"/>
</dbReference>
<name>A0A9X1PVA2_STRM4</name>
<accession>A0A9X1PVA2</accession>
<dbReference type="Gene3D" id="3.90.70.10">
    <property type="entry name" value="Cysteine proteinases"/>
    <property type="match status" value="1"/>
</dbReference>